<name>A0A1V0UU52_9BACL</name>
<proteinExistence type="predicted"/>
<feature type="compositionally biased region" description="Basic and acidic residues" evidence="1">
    <location>
        <begin position="70"/>
        <end position="91"/>
    </location>
</feature>
<feature type="region of interest" description="Disordered" evidence="1">
    <location>
        <begin position="70"/>
        <end position="97"/>
    </location>
</feature>
<sequence length="97" mass="10914">MITILACSSLDKFKANNTGFQFTPSNGHGAATNECWKKPGLTGRESRRKAMWHYPVDLKIDVEVSANMKKFREQMEKPDLPGSAERRKDSRTGSGRI</sequence>
<evidence type="ECO:0000313" key="2">
    <source>
        <dbReference type="EMBL" id="ARF68646.1"/>
    </source>
</evidence>
<evidence type="ECO:0000313" key="3">
    <source>
        <dbReference type="Proteomes" id="UP000192727"/>
    </source>
</evidence>
<gene>
    <name evidence="2" type="ORF">B7C51_13820</name>
</gene>
<organism evidence="2 3">
    <name type="scientific">Paenibacillus larvae subsp. pulvifaciens</name>
    <dbReference type="NCBI Taxonomy" id="1477"/>
    <lineage>
        <taxon>Bacteria</taxon>
        <taxon>Bacillati</taxon>
        <taxon>Bacillota</taxon>
        <taxon>Bacilli</taxon>
        <taxon>Bacillales</taxon>
        <taxon>Paenibacillaceae</taxon>
        <taxon>Paenibacillus</taxon>
    </lineage>
</organism>
<dbReference type="AlphaFoldDB" id="A0A1V0UU52"/>
<evidence type="ECO:0000256" key="1">
    <source>
        <dbReference type="SAM" id="MobiDB-lite"/>
    </source>
</evidence>
<protein>
    <submittedName>
        <fullName evidence="2">Uncharacterized protein</fullName>
    </submittedName>
</protein>
<reference evidence="2 3" key="1">
    <citation type="submission" date="2017-03" db="EMBL/GenBank/DDBJ databases">
        <title>Paenibacillus larvae genome sequencing.</title>
        <authorList>
            <person name="Dingman D.W."/>
        </authorList>
    </citation>
    <scope>NUCLEOTIDE SEQUENCE [LARGE SCALE GENOMIC DNA]</scope>
    <source>
        <strain evidence="2 3">SAG 10367</strain>
    </source>
</reference>
<dbReference type="EMBL" id="CP020557">
    <property type="protein sequence ID" value="ARF68646.1"/>
    <property type="molecule type" value="Genomic_DNA"/>
</dbReference>
<accession>A0A1V0UU52</accession>
<dbReference type="Proteomes" id="UP000192727">
    <property type="component" value="Chromosome"/>
</dbReference>